<dbReference type="InterPro" id="IPR018060">
    <property type="entry name" value="HTH_AraC"/>
</dbReference>
<keyword evidence="2" id="KW-0238">DNA-binding</keyword>
<organism evidence="5 6">
    <name type="scientific">Oceanospirillum linum</name>
    <dbReference type="NCBI Taxonomy" id="966"/>
    <lineage>
        <taxon>Bacteria</taxon>
        <taxon>Pseudomonadati</taxon>
        <taxon>Pseudomonadota</taxon>
        <taxon>Gammaproteobacteria</taxon>
        <taxon>Oceanospirillales</taxon>
        <taxon>Oceanospirillaceae</taxon>
        <taxon>Oceanospirillum</taxon>
    </lineage>
</organism>
<evidence type="ECO:0000313" key="5">
    <source>
        <dbReference type="EMBL" id="OOV86601.1"/>
    </source>
</evidence>
<dbReference type="InterPro" id="IPR032687">
    <property type="entry name" value="AraC-type_N"/>
</dbReference>
<dbReference type="InterPro" id="IPR009057">
    <property type="entry name" value="Homeodomain-like_sf"/>
</dbReference>
<dbReference type="STRING" id="966.BTA35_0211930"/>
<dbReference type="EMBL" id="MTSD02000005">
    <property type="protein sequence ID" value="OOV86601.1"/>
    <property type="molecule type" value="Genomic_DNA"/>
</dbReference>
<dbReference type="SMART" id="SM00342">
    <property type="entry name" value="HTH_ARAC"/>
    <property type="match status" value="1"/>
</dbReference>
<dbReference type="Proteomes" id="UP000190064">
    <property type="component" value="Unassembled WGS sequence"/>
</dbReference>
<keyword evidence="1" id="KW-0805">Transcription regulation</keyword>
<dbReference type="SUPFAM" id="SSF46689">
    <property type="entry name" value="Homeodomain-like"/>
    <property type="match status" value="1"/>
</dbReference>
<keyword evidence="6" id="KW-1185">Reference proteome</keyword>
<evidence type="ECO:0000259" key="4">
    <source>
        <dbReference type="PROSITE" id="PS01124"/>
    </source>
</evidence>
<dbReference type="RefSeq" id="WP_078320049.1">
    <property type="nucleotide sequence ID" value="NZ_FXTS01000006.1"/>
</dbReference>
<dbReference type="Pfam" id="PF12833">
    <property type="entry name" value="HTH_18"/>
    <property type="match status" value="1"/>
</dbReference>
<dbReference type="Pfam" id="PF12625">
    <property type="entry name" value="Arabinose_bd"/>
    <property type="match status" value="1"/>
</dbReference>
<evidence type="ECO:0000313" key="6">
    <source>
        <dbReference type="Proteomes" id="UP000190064"/>
    </source>
</evidence>
<dbReference type="Gene3D" id="1.10.10.60">
    <property type="entry name" value="Homeodomain-like"/>
    <property type="match status" value="1"/>
</dbReference>
<dbReference type="GO" id="GO:0000976">
    <property type="term" value="F:transcription cis-regulatory region binding"/>
    <property type="evidence" value="ECO:0007669"/>
    <property type="project" value="TreeGrafter"/>
</dbReference>
<dbReference type="InterPro" id="IPR020449">
    <property type="entry name" value="Tscrpt_reg_AraC-type_HTH"/>
</dbReference>
<proteinExistence type="predicted"/>
<accession>A0A1T1H9R0</accession>
<sequence>MKLGDINVNILQCLYQAITEQGKSAESLFSDFGLRDLDLSHPDRRISIPRYMRLGEQATRLTGRQDIGILMGEKCRSHHFGLMGLTAQSAATLGDALETSIRFERLYSSNSRGHSFVRREAERTGFCFYSISPYNRYNYFVVDAVLGGWLSLLQEWSGRSLSEISQAGATVEIEFERPAYAAAYRKWKLPVQFSARGNTLWLPNRLCQHSTVKSNPITFRQLERLCQQALDEILQGRTLVDKVEEAIAMQLSGQTPSISSVARHFSLEPWTLQRQLQSENVSFTQLLDQTRKELATRYIRDTKLTIGEIAWLMGFSSSPAFQRAFKRWHGQAPGQYRSQQQ</sequence>
<reference evidence="5" key="1">
    <citation type="submission" date="2017-02" db="EMBL/GenBank/DDBJ databases">
        <title>Draft Genome Sequence of the Salt Water Bacterium Oceanospirillum linum ATCC 11336.</title>
        <authorList>
            <person name="Trachtenberg A.M."/>
            <person name="Carney J.G."/>
            <person name="Linnane J.D."/>
            <person name="Rheaume B.A."/>
            <person name="Pitts N.L."/>
            <person name="Mykles D.L."/>
            <person name="Maclea K.S."/>
        </authorList>
    </citation>
    <scope>NUCLEOTIDE SEQUENCE [LARGE SCALE GENOMIC DNA]</scope>
    <source>
        <strain evidence="5">ATCC 11336</strain>
    </source>
</reference>
<dbReference type="GO" id="GO:0005829">
    <property type="term" value="C:cytosol"/>
    <property type="evidence" value="ECO:0007669"/>
    <property type="project" value="TreeGrafter"/>
</dbReference>
<feature type="domain" description="HTH araC/xylS-type" evidence="4">
    <location>
        <begin position="241"/>
        <end position="339"/>
    </location>
</feature>
<name>A0A1T1H9R0_OCELI</name>
<dbReference type="PRINTS" id="PR00032">
    <property type="entry name" value="HTHARAC"/>
</dbReference>
<dbReference type="PANTHER" id="PTHR47894">
    <property type="entry name" value="HTH-TYPE TRANSCRIPTIONAL REGULATOR GADX"/>
    <property type="match status" value="1"/>
</dbReference>
<dbReference type="GO" id="GO:0003700">
    <property type="term" value="F:DNA-binding transcription factor activity"/>
    <property type="evidence" value="ECO:0007669"/>
    <property type="project" value="InterPro"/>
</dbReference>
<dbReference type="PANTHER" id="PTHR47894:SF1">
    <property type="entry name" value="HTH-TYPE TRANSCRIPTIONAL REGULATOR VQSM"/>
    <property type="match status" value="1"/>
</dbReference>
<keyword evidence="3" id="KW-0804">Transcription</keyword>
<protein>
    <recommendedName>
        <fullName evidence="4">HTH araC/xylS-type domain-containing protein</fullName>
    </recommendedName>
</protein>
<evidence type="ECO:0000256" key="1">
    <source>
        <dbReference type="ARBA" id="ARBA00023015"/>
    </source>
</evidence>
<evidence type="ECO:0000256" key="2">
    <source>
        <dbReference type="ARBA" id="ARBA00023125"/>
    </source>
</evidence>
<comment type="caution">
    <text evidence="5">The sequence shown here is derived from an EMBL/GenBank/DDBJ whole genome shotgun (WGS) entry which is preliminary data.</text>
</comment>
<evidence type="ECO:0000256" key="3">
    <source>
        <dbReference type="ARBA" id="ARBA00023163"/>
    </source>
</evidence>
<dbReference type="PROSITE" id="PS01124">
    <property type="entry name" value="HTH_ARAC_FAMILY_2"/>
    <property type="match status" value="1"/>
</dbReference>
<gene>
    <name evidence="5" type="ORF">BTA35_0211930</name>
</gene>
<dbReference type="AlphaFoldDB" id="A0A1T1H9R0"/>